<dbReference type="Proteomes" id="UP000693970">
    <property type="component" value="Unassembled WGS sequence"/>
</dbReference>
<feature type="transmembrane region" description="Helical" evidence="6">
    <location>
        <begin position="335"/>
        <end position="356"/>
    </location>
</feature>
<feature type="transmembrane region" description="Helical" evidence="6">
    <location>
        <begin position="645"/>
        <end position="665"/>
    </location>
</feature>
<keyword evidence="10" id="KW-1185">Reference proteome</keyword>
<dbReference type="OrthoDB" id="47224at2759"/>
<organism evidence="9 10">
    <name type="scientific">Nitzschia inconspicua</name>
    <dbReference type="NCBI Taxonomy" id="303405"/>
    <lineage>
        <taxon>Eukaryota</taxon>
        <taxon>Sar</taxon>
        <taxon>Stramenopiles</taxon>
        <taxon>Ochrophyta</taxon>
        <taxon>Bacillariophyta</taxon>
        <taxon>Bacillariophyceae</taxon>
        <taxon>Bacillariophycidae</taxon>
        <taxon>Bacillariales</taxon>
        <taxon>Bacillariaceae</taxon>
        <taxon>Nitzschia</taxon>
    </lineage>
</organism>
<feature type="transmembrane region" description="Helical" evidence="6">
    <location>
        <begin position="129"/>
        <end position="150"/>
    </location>
</feature>
<feature type="transmembrane region" description="Helical" evidence="6">
    <location>
        <begin position="12"/>
        <end position="30"/>
    </location>
</feature>
<proteinExistence type="predicted"/>
<dbReference type="SFLD" id="SFLDS00052">
    <property type="entry name" value="Ferric_Reductase_Domain"/>
    <property type="match status" value="1"/>
</dbReference>
<evidence type="ECO:0000256" key="1">
    <source>
        <dbReference type="ARBA" id="ARBA00004141"/>
    </source>
</evidence>
<comment type="subcellular location">
    <subcellularLocation>
        <location evidence="1">Membrane</location>
        <topology evidence="1">Multi-pass membrane protein</topology>
    </subcellularLocation>
</comment>
<sequence length="771" mass="87375">MFFRFHEGLRLFVYWLTVAAFLLACMWYSLQATPNLWEPFVGATGRAFIGSLEVEYGRVGRVVLLGSMVSVATVAGALLITSAPLPTWRTVWVNKIISYVRGYRVTAAEDGKSIAMKNQFMLGTAELNFNYVAILVVVIPTTINYIIYMAQTDAYYPKDAEDSMKDRFEWTGVMFGWAGILALAFFLIPVTRHSILLVAMGWSPVHALRIHIVAGWFAFWLIILHSLVFVIDWFVFYDSVVEAIWPPPGCWKWSNPTVDNPYLPTDDANALYFHCGFQFFNFTGIFATLFILPLGFASMGWFRRKNYRLFYLIHVIFGTATLIAIIIHWPGGTTILWPSFVYYLASTSPTLIQALASRFRGGHKIVRVISLGKEGGDCMEVHVASDPVADSVLNKEASMFVKLCVPSISVIWHPFTVFKHPRDPSTVRFLFRPIGRFTNQLATELLKSPRPTTVLDGYYSVGDRARDALQHDHVTIVAGGVAITPFLSLIQNLLRLLHMSRVDMVDLGLVNTQKIILHWVCREKGLILYLFQNYLSSSMAVAEKLGLMFEIHIHCTDPKVEGPLVVPIQLLPEEALCAAVEDLEKESEQQGFAFELARMMPGRYCAVWQNLPLFFAILAMVWFGMWDFFHFDVIQEEAMNYNPYLGSWIGTVTWIFVSFVFGIIIEGSVLAFRSYWPAPQPNDFEVIPPHKVFTNDFEAIKAEGLNEDVRLVEHFGRPDPLTLLDDARNAEAPCVFLCGPAPLVDGVADEAKKENKLGWRRFVVYEEPFDM</sequence>
<dbReference type="PROSITE" id="PS51257">
    <property type="entry name" value="PROKAR_LIPOPROTEIN"/>
    <property type="match status" value="1"/>
</dbReference>
<evidence type="ECO:0000256" key="6">
    <source>
        <dbReference type="SAM" id="Phobius"/>
    </source>
</evidence>
<dbReference type="InterPro" id="IPR013121">
    <property type="entry name" value="Fe_red_NAD-bd_6"/>
</dbReference>
<dbReference type="PANTHER" id="PTHR11972">
    <property type="entry name" value="NADPH OXIDASE"/>
    <property type="match status" value="1"/>
</dbReference>
<evidence type="ECO:0000256" key="2">
    <source>
        <dbReference type="ARBA" id="ARBA00022692"/>
    </source>
</evidence>
<reference evidence="9" key="2">
    <citation type="submission" date="2021-04" db="EMBL/GenBank/DDBJ databases">
        <authorList>
            <person name="Podell S."/>
        </authorList>
    </citation>
    <scope>NUCLEOTIDE SEQUENCE</scope>
    <source>
        <strain evidence="9">Hildebrandi</strain>
    </source>
</reference>
<protein>
    <submittedName>
        <fullName evidence="9">Ferric reductase like transmembrane component</fullName>
    </submittedName>
</protein>
<dbReference type="CDD" id="cd06186">
    <property type="entry name" value="NOX_Duox_like_FAD_NADP"/>
    <property type="match status" value="1"/>
</dbReference>
<evidence type="ECO:0000313" key="9">
    <source>
        <dbReference type="EMBL" id="KAG7367588.1"/>
    </source>
</evidence>
<feature type="transmembrane region" description="Helical" evidence="6">
    <location>
        <begin position="212"/>
        <end position="236"/>
    </location>
</feature>
<dbReference type="Pfam" id="PF01794">
    <property type="entry name" value="Ferric_reduct"/>
    <property type="match status" value="1"/>
</dbReference>
<keyword evidence="5 6" id="KW-0472">Membrane</keyword>
<feature type="domain" description="Ferric reductase NAD binding" evidence="8">
    <location>
        <begin position="471"/>
        <end position="749"/>
    </location>
</feature>
<evidence type="ECO:0000259" key="7">
    <source>
        <dbReference type="Pfam" id="PF01794"/>
    </source>
</evidence>
<accession>A0A9K3Q1L1</accession>
<feature type="transmembrane region" description="Helical" evidence="6">
    <location>
        <begin position="271"/>
        <end position="297"/>
    </location>
</feature>
<dbReference type="GO" id="GO:0005886">
    <property type="term" value="C:plasma membrane"/>
    <property type="evidence" value="ECO:0007669"/>
    <property type="project" value="TreeGrafter"/>
</dbReference>
<dbReference type="SFLD" id="SFLDG01168">
    <property type="entry name" value="Ferric_reductase_subgroup_(FRE"/>
    <property type="match status" value="1"/>
</dbReference>
<keyword evidence="2 6" id="KW-0812">Transmembrane</keyword>
<dbReference type="Pfam" id="PF08030">
    <property type="entry name" value="NAD_binding_6"/>
    <property type="match status" value="1"/>
</dbReference>
<feature type="transmembrane region" description="Helical" evidence="6">
    <location>
        <begin position="62"/>
        <end position="80"/>
    </location>
</feature>
<evidence type="ECO:0000256" key="5">
    <source>
        <dbReference type="ARBA" id="ARBA00023136"/>
    </source>
</evidence>
<dbReference type="EMBL" id="JAGRRH010000007">
    <property type="protein sequence ID" value="KAG7367588.1"/>
    <property type="molecule type" value="Genomic_DNA"/>
</dbReference>
<keyword evidence="3 6" id="KW-1133">Transmembrane helix</keyword>
<evidence type="ECO:0000256" key="3">
    <source>
        <dbReference type="ARBA" id="ARBA00022989"/>
    </source>
</evidence>
<dbReference type="InterPro" id="IPR050369">
    <property type="entry name" value="RBOH/FRE"/>
</dbReference>
<dbReference type="GO" id="GO:0016491">
    <property type="term" value="F:oxidoreductase activity"/>
    <property type="evidence" value="ECO:0007669"/>
    <property type="project" value="UniProtKB-KW"/>
</dbReference>
<evidence type="ECO:0000313" key="10">
    <source>
        <dbReference type="Proteomes" id="UP000693970"/>
    </source>
</evidence>
<dbReference type="AlphaFoldDB" id="A0A9K3Q1L1"/>
<evidence type="ECO:0000259" key="8">
    <source>
        <dbReference type="Pfam" id="PF08030"/>
    </source>
</evidence>
<gene>
    <name evidence="9" type="ORF">IV203_030259</name>
</gene>
<feature type="domain" description="Ferric oxidoreductase" evidence="7">
    <location>
        <begin position="175"/>
        <end position="324"/>
    </location>
</feature>
<dbReference type="InterPro" id="IPR013130">
    <property type="entry name" value="Fe3_Rdtase_TM_dom"/>
</dbReference>
<dbReference type="PANTHER" id="PTHR11972:SF193">
    <property type="entry name" value="FAD-BINDING FR-TYPE DOMAIN-CONTAINING PROTEIN"/>
    <property type="match status" value="1"/>
</dbReference>
<feature type="transmembrane region" description="Helical" evidence="6">
    <location>
        <begin position="309"/>
        <end position="329"/>
    </location>
</feature>
<comment type="caution">
    <text evidence="9">The sequence shown here is derived from an EMBL/GenBank/DDBJ whole genome shotgun (WGS) entry which is preliminary data.</text>
</comment>
<evidence type="ECO:0000256" key="4">
    <source>
        <dbReference type="ARBA" id="ARBA00023002"/>
    </source>
</evidence>
<name>A0A9K3Q1L1_9STRA</name>
<keyword evidence="4" id="KW-0560">Oxidoreductase</keyword>
<feature type="transmembrane region" description="Helical" evidence="6">
    <location>
        <begin position="170"/>
        <end position="191"/>
    </location>
</feature>
<reference evidence="9" key="1">
    <citation type="journal article" date="2021" name="Sci. Rep.">
        <title>Diploid genomic architecture of Nitzschia inconspicua, an elite biomass production diatom.</title>
        <authorList>
            <person name="Oliver A."/>
            <person name="Podell S."/>
            <person name="Pinowska A."/>
            <person name="Traller J.C."/>
            <person name="Smith S.R."/>
            <person name="McClure R."/>
            <person name="Beliaev A."/>
            <person name="Bohutskyi P."/>
            <person name="Hill E.A."/>
            <person name="Rabines A."/>
            <person name="Zheng H."/>
            <person name="Allen L.Z."/>
            <person name="Kuo A."/>
            <person name="Grigoriev I.V."/>
            <person name="Allen A.E."/>
            <person name="Hazlebeck D."/>
            <person name="Allen E.E."/>
        </authorList>
    </citation>
    <scope>NUCLEOTIDE SEQUENCE</scope>
    <source>
        <strain evidence="9">Hildebrandi</strain>
    </source>
</reference>
<feature type="transmembrane region" description="Helical" evidence="6">
    <location>
        <begin position="606"/>
        <end position="625"/>
    </location>
</feature>